<evidence type="ECO:0000256" key="4">
    <source>
        <dbReference type="ARBA" id="ARBA00022692"/>
    </source>
</evidence>
<organism evidence="11 12">
    <name type="scientific">Pseudonocardia xishanensis</name>
    <dbReference type="NCBI Taxonomy" id="630995"/>
    <lineage>
        <taxon>Bacteria</taxon>
        <taxon>Bacillati</taxon>
        <taxon>Actinomycetota</taxon>
        <taxon>Actinomycetes</taxon>
        <taxon>Pseudonocardiales</taxon>
        <taxon>Pseudonocardiaceae</taxon>
        <taxon>Pseudonocardia</taxon>
    </lineage>
</organism>
<dbReference type="GO" id="GO:0005524">
    <property type="term" value="F:ATP binding"/>
    <property type="evidence" value="ECO:0007669"/>
    <property type="project" value="UniProtKB-KW"/>
</dbReference>
<dbReference type="SMART" id="SM00382">
    <property type="entry name" value="AAA"/>
    <property type="match status" value="1"/>
</dbReference>
<dbReference type="EMBL" id="BAABGT010000083">
    <property type="protein sequence ID" value="GAA4554407.1"/>
    <property type="molecule type" value="Genomic_DNA"/>
</dbReference>
<keyword evidence="7 9" id="KW-1133">Transmembrane helix</keyword>
<dbReference type="Gene3D" id="3.40.50.300">
    <property type="entry name" value="P-loop containing nucleotide triphosphate hydrolases"/>
    <property type="match status" value="1"/>
</dbReference>
<dbReference type="InterPro" id="IPR003593">
    <property type="entry name" value="AAA+_ATPase"/>
</dbReference>
<sequence length="602" mass="62566">MIGAVARPAVGRLVAAVAALALVTAPWWIGDDHLLRQLSAVAILALVVSGLNLSLGFGGEMALGQAAMYAAGAYTGAYLAANVTDDLLVCVVVASGVAVVLGTITGLPALRIGGWSLAVTSFFLVILIPDIVDLLREQLGGYDGMTVGLPTMFGSELDVAGTYLVVAVTALLWFVTFRNIVRSPWGVSLLSMRRSPVLAASLGLSPFRLKLTAYLLGALPAGAAGALSASVNGFVAPSEFGLELVVGLLAASIIGGPATVVGAVVGAFLLEFAHEQSARFESWATIGYGTLLLAGGVLLTRGGGGVVGLVRAWIRRHADSGTVRRSDAAAARQHEVLELSGSTIRIAGMRKTFGGTTALDGVDLELAAGRVTALIGPNGSGKTTALNLISGLSAPYDGDVIFDGRSVRGQSAMAIARRGVGRTFQTPAIPSILTVREVLESGELRRSRPPLAATILRTPGYRRRRAELTAEVDRVSRLLGLDHLLHATAEELPAGTRRLVELGRALLGRPSVLLLDEVASGLDEEELVDLKDVVGWLSSCGATTVLVEHNFAFVNEVADVVYVLAEGRVVAGGTPQEISSHPEVIEKYLGRGAMGIEQEAAP</sequence>
<dbReference type="SUPFAM" id="SSF52540">
    <property type="entry name" value="P-loop containing nucleoside triphosphate hydrolases"/>
    <property type="match status" value="1"/>
</dbReference>
<dbReference type="Pfam" id="PF12399">
    <property type="entry name" value="BCA_ABC_TP_C"/>
    <property type="match status" value="1"/>
</dbReference>
<evidence type="ECO:0000256" key="5">
    <source>
        <dbReference type="ARBA" id="ARBA00022741"/>
    </source>
</evidence>
<evidence type="ECO:0000256" key="1">
    <source>
        <dbReference type="ARBA" id="ARBA00004651"/>
    </source>
</evidence>
<evidence type="ECO:0000313" key="11">
    <source>
        <dbReference type="EMBL" id="GAA4554407.1"/>
    </source>
</evidence>
<evidence type="ECO:0000256" key="6">
    <source>
        <dbReference type="ARBA" id="ARBA00022840"/>
    </source>
</evidence>
<evidence type="ECO:0000259" key="10">
    <source>
        <dbReference type="PROSITE" id="PS50893"/>
    </source>
</evidence>
<evidence type="ECO:0000256" key="3">
    <source>
        <dbReference type="ARBA" id="ARBA00022475"/>
    </source>
</evidence>
<evidence type="ECO:0000313" key="12">
    <source>
        <dbReference type="Proteomes" id="UP001501598"/>
    </source>
</evidence>
<dbReference type="PROSITE" id="PS50893">
    <property type="entry name" value="ABC_TRANSPORTER_2"/>
    <property type="match status" value="1"/>
</dbReference>
<evidence type="ECO:0000256" key="7">
    <source>
        <dbReference type="ARBA" id="ARBA00022989"/>
    </source>
</evidence>
<dbReference type="CDD" id="cd06581">
    <property type="entry name" value="TM_PBP1_LivM_like"/>
    <property type="match status" value="1"/>
</dbReference>
<keyword evidence="8 9" id="KW-0472">Membrane</keyword>
<feature type="transmembrane region" description="Helical" evidence="9">
    <location>
        <begin position="87"/>
        <end position="107"/>
    </location>
</feature>
<feature type="transmembrane region" description="Helical" evidence="9">
    <location>
        <begin position="152"/>
        <end position="175"/>
    </location>
</feature>
<proteinExistence type="predicted"/>
<dbReference type="InterPro" id="IPR043428">
    <property type="entry name" value="LivM-like"/>
</dbReference>
<feature type="transmembrane region" description="Helical" evidence="9">
    <location>
        <begin position="114"/>
        <end position="132"/>
    </location>
</feature>
<protein>
    <submittedName>
        <fullName evidence="11">Branched-chain amino acid ABC transporter ATP-binding protein/permease</fullName>
    </submittedName>
</protein>
<comment type="caution">
    <text evidence="11">The sequence shown here is derived from an EMBL/GenBank/DDBJ whole genome shotgun (WGS) entry which is preliminary data.</text>
</comment>
<feature type="transmembrane region" description="Helical" evidence="9">
    <location>
        <begin position="9"/>
        <end position="29"/>
    </location>
</feature>
<keyword evidence="6 11" id="KW-0067">ATP-binding</keyword>
<keyword evidence="3" id="KW-1003">Cell membrane</keyword>
<keyword evidence="4 9" id="KW-0812">Transmembrane</keyword>
<feature type="transmembrane region" description="Helical" evidence="9">
    <location>
        <begin position="62"/>
        <end position="81"/>
    </location>
</feature>
<feature type="transmembrane region" description="Helical" evidence="9">
    <location>
        <begin position="211"/>
        <end position="232"/>
    </location>
</feature>
<dbReference type="Proteomes" id="UP001501598">
    <property type="component" value="Unassembled WGS sequence"/>
</dbReference>
<feature type="transmembrane region" description="Helical" evidence="9">
    <location>
        <begin position="35"/>
        <end position="55"/>
    </location>
</feature>
<dbReference type="Pfam" id="PF00005">
    <property type="entry name" value="ABC_tran"/>
    <property type="match status" value="1"/>
</dbReference>
<comment type="subcellular location">
    <subcellularLocation>
        <location evidence="1">Cell membrane</location>
        <topology evidence="1">Multi-pass membrane protein</topology>
    </subcellularLocation>
</comment>
<keyword evidence="5" id="KW-0547">Nucleotide-binding</keyword>
<gene>
    <name evidence="11" type="ORF">GCM10023175_52250</name>
</gene>
<accession>A0ABP8S0M0</accession>
<dbReference type="PANTHER" id="PTHR45772">
    <property type="entry name" value="CONSERVED COMPONENT OF ABC TRANSPORTER FOR NATURAL AMINO ACIDS-RELATED"/>
    <property type="match status" value="1"/>
</dbReference>
<evidence type="ECO:0000256" key="9">
    <source>
        <dbReference type="SAM" id="Phobius"/>
    </source>
</evidence>
<evidence type="ECO:0000256" key="8">
    <source>
        <dbReference type="ARBA" id="ARBA00023136"/>
    </source>
</evidence>
<dbReference type="PANTHER" id="PTHR45772:SF7">
    <property type="entry name" value="AMINO ACID ABC TRANSPORTER ATP-BINDING PROTEIN"/>
    <property type="match status" value="1"/>
</dbReference>
<feature type="transmembrane region" description="Helical" evidence="9">
    <location>
        <begin position="244"/>
        <end position="270"/>
    </location>
</feature>
<dbReference type="InterPro" id="IPR001851">
    <property type="entry name" value="ABC_transp_permease"/>
</dbReference>
<dbReference type="InterPro" id="IPR003439">
    <property type="entry name" value="ABC_transporter-like_ATP-bd"/>
</dbReference>
<keyword evidence="12" id="KW-1185">Reference proteome</keyword>
<name>A0ABP8S0M0_9PSEU</name>
<dbReference type="InterPro" id="IPR051120">
    <property type="entry name" value="ABC_AA/LPS_Transport"/>
</dbReference>
<keyword evidence="2" id="KW-0813">Transport</keyword>
<dbReference type="InterPro" id="IPR032823">
    <property type="entry name" value="BCA_ABC_TP_C"/>
</dbReference>
<dbReference type="InterPro" id="IPR027417">
    <property type="entry name" value="P-loop_NTPase"/>
</dbReference>
<reference evidence="12" key="1">
    <citation type="journal article" date="2019" name="Int. J. Syst. Evol. Microbiol.">
        <title>The Global Catalogue of Microorganisms (GCM) 10K type strain sequencing project: providing services to taxonomists for standard genome sequencing and annotation.</title>
        <authorList>
            <consortium name="The Broad Institute Genomics Platform"/>
            <consortium name="The Broad Institute Genome Sequencing Center for Infectious Disease"/>
            <person name="Wu L."/>
            <person name="Ma J."/>
        </authorList>
    </citation>
    <scope>NUCLEOTIDE SEQUENCE [LARGE SCALE GENOMIC DNA]</scope>
    <source>
        <strain evidence="12">JCM 17906</strain>
    </source>
</reference>
<feature type="transmembrane region" description="Helical" evidence="9">
    <location>
        <begin position="291"/>
        <end position="314"/>
    </location>
</feature>
<evidence type="ECO:0000256" key="2">
    <source>
        <dbReference type="ARBA" id="ARBA00022448"/>
    </source>
</evidence>
<dbReference type="Pfam" id="PF02653">
    <property type="entry name" value="BPD_transp_2"/>
    <property type="match status" value="1"/>
</dbReference>
<feature type="domain" description="ABC transporter" evidence="10">
    <location>
        <begin position="344"/>
        <end position="591"/>
    </location>
</feature>